<name>A0A1I4WHW9_9GAMM</name>
<sequence>MNAIDTLAESKTPLHNPSSCTCGRIVWLSTHCDFFAMNMGTNERDARIDAKIGDVYRGVQFRPDMLKDAVSGVFWEMWNAWEPAEGIKVAQGGMTCLALHRLAAYCRQ</sequence>
<gene>
    <name evidence="1" type="ORF">SAMN05428971_0166</name>
</gene>
<evidence type="ECO:0000313" key="2">
    <source>
        <dbReference type="Proteomes" id="UP000198968"/>
    </source>
</evidence>
<organism evidence="1 2">
    <name type="scientific">Candidatus Pantoea varia</name>
    <dbReference type="NCBI Taxonomy" id="1881036"/>
    <lineage>
        <taxon>Bacteria</taxon>
        <taxon>Pseudomonadati</taxon>
        <taxon>Pseudomonadota</taxon>
        <taxon>Gammaproteobacteria</taxon>
        <taxon>Enterobacterales</taxon>
        <taxon>Erwiniaceae</taxon>
        <taxon>Pantoea</taxon>
    </lineage>
</organism>
<protein>
    <submittedName>
        <fullName evidence="1">Uncharacterized protein</fullName>
    </submittedName>
</protein>
<dbReference type="AlphaFoldDB" id="A0A1I4WHW9"/>
<accession>A0A1I4WHW9</accession>
<evidence type="ECO:0000313" key="1">
    <source>
        <dbReference type="EMBL" id="SFN12995.1"/>
    </source>
</evidence>
<reference evidence="2" key="1">
    <citation type="submission" date="2016-10" db="EMBL/GenBank/DDBJ databases">
        <authorList>
            <person name="Varghese N."/>
            <person name="Submissions S."/>
        </authorList>
    </citation>
    <scope>NUCLEOTIDE SEQUENCE [LARGE SCALE GENOMIC DNA]</scope>
    <source>
        <strain evidence="2">OV426</strain>
    </source>
</reference>
<keyword evidence="2" id="KW-1185">Reference proteome</keyword>
<dbReference type="OrthoDB" id="6540436at2"/>
<dbReference type="RefSeq" id="WP_090958799.1">
    <property type="nucleotide sequence ID" value="NZ_FOVG01000001.1"/>
</dbReference>
<dbReference type="Proteomes" id="UP000198968">
    <property type="component" value="Unassembled WGS sequence"/>
</dbReference>
<dbReference type="EMBL" id="FOVG01000001">
    <property type="protein sequence ID" value="SFN12995.1"/>
    <property type="molecule type" value="Genomic_DNA"/>
</dbReference>
<proteinExistence type="predicted"/>